<dbReference type="PANTHER" id="PTHR43666:SF1">
    <property type="entry name" value="CONSERVED PROTEIN"/>
    <property type="match status" value="1"/>
</dbReference>
<sequence length="440" mass="48080">MEQLFNQLSETLLNNLNAGEHLKVAIGGENSQFVRFSQSKVRQSGLVDDASLSIVLIKDGRTCSGSFTLTGNIDIDEATAMEEMNRLRTEVGTLPKDPFVVMPEDTGSSQEEHNGSLLNDEEAVSALSPAMQGVDLAGIWASGRIFSGNANSAGQKHWFATDTFSLDYSLITPDERMVKGTYAGSHWDQSEYEKNMAKSIAKLRMMEKPGKKIKPGAYRTYIAPAGVADIVGMFSWGGVGEASIQQGDSSLCKMRQNGIKMSPCFTLSEDFTSGIVPRFNSNGELAPEKLDLILAGSLKNTLVSSRTAKEYGVQSNYAGEGESLRSPVLSPGELNEDEVVKKIDNGIYLSNLHYLNWSDRPGGRITGMTRYACFWVENGEVVAPIENMRFDDSIYNFFGENLEAVTDKAHLHPTVETYDGRELGGVSCPGILLKSFELTL</sequence>
<dbReference type="GO" id="GO:0006508">
    <property type="term" value="P:proteolysis"/>
    <property type="evidence" value="ECO:0007669"/>
    <property type="project" value="InterPro"/>
</dbReference>
<reference evidence="2" key="1">
    <citation type="submission" date="2018-05" db="EMBL/GenBank/DDBJ databases">
        <authorList>
            <person name="Lanie J.A."/>
            <person name="Ng W.-L."/>
            <person name="Kazmierczak K.M."/>
            <person name="Andrzejewski T.M."/>
            <person name="Davidsen T.M."/>
            <person name="Wayne K.J."/>
            <person name="Tettelin H."/>
            <person name="Glass J.I."/>
            <person name="Rusch D."/>
            <person name="Podicherti R."/>
            <person name="Tsui H.-C.T."/>
            <person name="Winkler M.E."/>
        </authorList>
    </citation>
    <scope>NUCLEOTIDE SEQUENCE</scope>
</reference>
<gene>
    <name evidence="2" type="ORF">METZ01_LOCUS92597</name>
</gene>
<accession>A0A381VJU4</accession>
<dbReference type="AlphaFoldDB" id="A0A381VJU4"/>
<dbReference type="InterPro" id="IPR045569">
    <property type="entry name" value="Metalloprtase-TldD/E_C"/>
</dbReference>
<protein>
    <recommendedName>
        <fullName evidence="1">Metalloprotease TldD/E C-terminal domain-containing protein</fullName>
    </recommendedName>
</protein>
<evidence type="ECO:0000313" key="2">
    <source>
        <dbReference type="EMBL" id="SVA39743.1"/>
    </source>
</evidence>
<dbReference type="Pfam" id="PF19289">
    <property type="entry name" value="PmbA_TldD_3rd"/>
    <property type="match status" value="1"/>
</dbReference>
<dbReference type="EMBL" id="UINC01008845">
    <property type="protein sequence ID" value="SVA39743.1"/>
    <property type="molecule type" value="Genomic_DNA"/>
</dbReference>
<dbReference type="SUPFAM" id="SSF111283">
    <property type="entry name" value="Putative modulator of DNA gyrase, PmbA/TldD"/>
    <property type="match status" value="1"/>
</dbReference>
<name>A0A381VJU4_9ZZZZ</name>
<dbReference type="InterPro" id="IPR036059">
    <property type="entry name" value="TldD/PmbA_sf"/>
</dbReference>
<feature type="domain" description="Metalloprotease TldD/E C-terminal" evidence="1">
    <location>
        <begin position="216"/>
        <end position="438"/>
    </location>
</feature>
<evidence type="ECO:0000259" key="1">
    <source>
        <dbReference type="Pfam" id="PF19289"/>
    </source>
</evidence>
<dbReference type="GO" id="GO:0008237">
    <property type="term" value="F:metallopeptidase activity"/>
    <property type="evidence" value="ECO:0007669"/>
    <property type="project" value="InterPro"/>
</dbReference>
<organism evidence="2">
    <name type="scientific">marine metagenome</name>
    <dbReference type="NCBI Taxonomy" id="408172"/>
    <lineage>
        <taxon>unclassified sequences</taxon>
        <taxon>metagenomes</taxon>
        <taxon>ecological metagenomes</taxon>
    </lineage>
</organism>
<dbReference type="PANTHER" id="PTHR43666">
    <property type="entry name" value="TLDD PROTEIN"/>
    <property type="match status" value="1"/>
</dbReference>
<proteinExistence type="predicted"/>